<feature type="transmembrane region" description="Helical" evidence="1">
    <location>
        <begin position="306"/>
        <end position="324"/>
    </location>
</feature>
<accession>A0A7G9YT63</accession>
<feature type="transmembrane region" description="Helical" evidence="1">
    <location>
        <begin position="142"/>
        <end position="160"/>
    </location>
</feature>
<name>A0A7G9YT63_9EURY</name>
<feature type="transmembrane region" description="Helical" evidence="1">
    <location>
        <begin position="181"/>
        <end position="205"/>
    </location>
</feature>
<keyword evidence="1" id="KW-0812">Transmembrane</keyword>
<feature type="transmembrane region" description="Helical" evidence="1">
    <location>
        <begin position="255"/>
        <end position="275"/>
    </location>
</feature>
<protein>
    <submittedName>
        <fullName evidence="2">Uncharacterized protein</fullName>
    </submittedName>
</protein>
<evidence type="ECO:0000313" key="2">
    <source>
        <dbReference type="EMBL" id="QNO51197.1"/>
    </source>
</evidence>
<feature type="transmembrane region" description="Helical" evidence="1">
    <location>
        <begin position="102"/>
        <end position="122"/>
    </location>
</feature>
<keyword evidence="1" id="KW-0472">Membrane</keyword>
<proteinExistence type="predicted"/>
<evidence type="ECO:0000256" key="1">
    <source>
        <dbReference type="SAM" id="Phobius"/>
    </source>
</evidence>
<sequence>MSTKLFAHKNCVRAFWDLAILEMNKRDFLFRALTDERVLIVIVGIALLWRAVVSTDEKVSLWESACSGVSLFIIGWLIFGYMCSMSRKPTDWPVSNRIYRSIAVSLLVINIYVAIYYGMRWLGLLHVEISVSQDYIYQDLRYVIFMMYYCVAIAAARYLRGMREKYRLLIKERLKKRAKNIKEAIFFVMTHERTLVVVIAAAILWRVAIRADNEVVFWESTVSGISLIVWGWSIFGYLCALSVKVRHKIDLTRVIQHVALGLCAVNIYAVFYYGLRWYELICRIMGEVTETYVPQPLDMVFKDVRYVMLVLFYCAIVLLAKHLVKAYKDYTVPARKS</sequence>
<feature type="transmembrane region" description="Helical" evidence="1">
    <location>
        <begin position="61"/>
        <end position="81"/>
    </location>
</feature>
<organism evidence="2">
    <name type="scientific">Candidatus Methanophagaceae archaeon ANME-1 ERB6</name>
    <dbReference type="NCBI Taxonomy" id="2759912"/>
    <lineage>
        <taxon>Archaea</taxon>
        <taxon>Methanobacteriati</taxon>
        <taxon>Methanobacteriota</taxon>
        <taxon>Stenosarchaea group</taxon>
        <taxon>Methanomicrobia</taxon>
        <taxon>Candidatus Methanophagales</taxon>
        <taxon>Candidatus Methanophagaceae</taxon>
    </lineage>
</organism>
<keyword evidence="1" id="KW-1133">Transmembrane helix</keyword>
<dbReference type="EMBL" id="MT631462">
    <property type="protein sequence ID" value="QNO51197.1"/>
    <property type="molecule type" value="Genomic_DNA"/>
</dbReference>
<feature type="transmembrane region" description="Helical" evidence="1">
    <location>
        <begin position="225"/>
        <end position="243"/>
    </location>
</feature>
<dbReference type="AlphaFoldDB" id="A0A7G9YT63"/>
<reference evidence="2" key="1">
    <citation type="submission" date="2020-06" db="EMBL/GenBank/DDBJ databases">
        <title>Unique genomic features of the anaerobic methanotrophic archaea.</title>
        <authorList>
            <person name="Chadwick G.L."/>
            <person name="Skennerton C.T."/>
            <person name="Laso-Perez R."/>
            <person name="Leu A.O."/>
            <person name="Speth D.R."/>
            <person name="Yu H."/>
            <person name="Morgan-Lang C."/>
            <person name="Hatzenpichler R."/>
            <person name="Goudeau D."/>
            <person name="Malmstrom R."/>
            <person name="Brazelton W.J."/>
            <person name="Woyke T."/>
            <person name="Hallam S.J."/>
            <person name="Tyson G.W."/>
            <person name="Wegener G."/>
            <person name="Boetius A."/>
            <person name="Orphan V."/>
        </authorList>
    </citation>
    <scope>NUCLEOTIDE SEQUENCE</scope>
</reference>
<feature type="transmembrane region" description="Helical" evidence="1">
    <location>
        <begin position="28"/>
        <end position="49"/>
    </location>
</feature>
<gene>
    <name evidence="2" type="ORF">NIPIMIJO_00037</name>
</gene>